<dbReference type="Pfam" id="PF00072">
    <property type="entry name" value="Response_reg"/>
    <property type="match status" value="1"/>
</dbReference>
<keyword evidence="4 7" id="KW-0238">DNA-binding</keyword>
<dbReference type="Gene3D" id="3.40.50.2300">
    <property type="match status" value="1"/>
</dbReference>
<feature type="domain" description="Response regulatory" evidence="8">
    <location>
        <begin position="2"/>
        <end position="119"/>
    </location>
</feature>
<keyword evidence="5" id="KW-0804">Transcription</keyword>
<keyword evidence="2" id="KW-0902">Two-component regulatory system</keyword>
<evidence type="ECO:0000313" key="10">
    <source>
        <dbReference type="EMBL" id="GLI55110.1"/>
    </source>
</evidence>
<evidence type="ECO:0000259" key="9">
    <source>
        <dbReference type="PROSITE" id="PS51755"/>
    </source>
</evidence>
<dbReference type="SUPFAM" id="SSF52172">
    <property type="entry name" value="CheY-like"/>
    <property type="match status" value="1"/>
</dbReference>
<evidence type="ECO:0000256" key="5">
    <source>
        <dbReference type="ARBA" id="ARBA00023163"/>
    </source>
</evidence>
<dbReference type="Pfam" id="PF00486">
    <property type="entry name" value="Trans_reg_C"/>
    <property type="match status" value="1"/>
</dbReference>
<keyword evidence="1 6" id="KW-0597">Phosphoprotein</keyword>
<dbReference type="GO" id="GO:0000156">
    <property type="term" value="F:phosphorelay response regulator activity"/>
    <property type="evidence" value="ECO:0007669"/>
    <property type="project" value="TreeGrafter"/>
</dbReference>
<dbReference type="GO" id="GO:0032993">
    <property type="term" value="C:protein-DNA complex"/>
    <property type="evidence" value="ECO:0007669"/>
    <property type="project" value="TreeGrafter"/>
</dbReference>
<dbReference type="PANTHER" id="PTHR48111:SF1">
    <property type="entry name" value="TWO-COMPONENT RESPONSE REGULATOR ORR33"/>
    <property type="match status" value="1"/>
</dbReference>
<evidence type="ECO:0000256" key="1">
    <source>
        <dbReference type="ARBA" id="ARBA00022553"/>
    </source>
</evidence>
<name>A0A9W6GJH8_9FUSO</name>
<dbReference type="PROSITE" id="PS50110">
    <property type="entry name" value="RESPONSE_REGULATORY"/>
    <property type="match status" value="1"/>
</dbReference>
<dbReference type="CDD" id="cd00383">
    <property type="entry name" value="trans_reg_C"/>
    <property type="match status" value="1"/>
</dbReference>
<evidence type="ECO:0000256" key="6">
    <source>
        <dbReference type="PROSITE-ProRule" id="PRU00169"/>
    </source>
</evidence>
<dbReference type="GO" id="GO:0000976">
    <property type="term" value="F:transcription cis-regulatory region binding"/>
    <property type="evidence" value="ECO:0007669"/>
    <property type="project" value="TreeGrafter"/>
</dbReference>
<feature type="DNA-binding region" description="OmpR/PhoB-type" evidence="7">
    <location>
        <begin position="126"/>
        <end position="221"/>
    </location>
</feature>
<dbReference type="InterPro" id="IPR039420">
    <property type="entry name" value="WalR-like"/>
</dbReference>
<dbReference type="InterPro" id="IPR036388">
    <property type="entry name" value="WH-like_DNA-bd_sf"/>
</dbReference>
<dbReference type="SUPFAM" id="SSF46894">
    <property type="entry name" value="C-terminal effector domain of the bipartite response regulators"/>
    <property type="match status" value="1"/>
</dbReference>
<dbReference type="CDD" id="cd17574">
    <property type="entry name" value="REC_OmpR"/>
    <property type="match status" value="1"/>
</dbReference>
<gene>
    <name evidence="10" type="ORF">PM10SUCC1_06250</name>
</gene>
<evidence type="ECO:0000256" key="4">
    <source>
        <dbReference type="ARBA" id="ARBA00023125"/>
    </source>
</evidence>
<dbReference type="AlphaFoldDB" id="A0A9W6GJH8"/>
<dbReference type="Proteomes" id="UP001144471">
    <property type="component" value="Unassembled WGS sequence"/>
</dbReference>
<comment type="caution">
    <text evidence="10">The sequence shown here is derived from an EMBL/GenBank/DDBJ whole genome shotgun (WGS) entry which is preliminary data.</text>
</comment>
<organism evidence="10 11">
    <name type="scientific">Propionigenium maris DSM 9537</name>
    <dbReference type="NCBI Taxonomy" id="1123000"/>
    <lineage>
        <taxon>Bacteria</taxon>
        <taxon>Fusobacteriati</taxon>
        <taxon>Fusobacteriota</taxon>
        <taxon>Fusobacteriia</taxon>
        <taxon>Fusobacteriales</taxon>
        <taxon>Fusobacteriaceae</taxon>
        <taxon>Propionigenium</taxon>
    </lineage>
</organism>
<dbReference type="SMART" id="SM00448">
    <property type="entry name" value="REC"/>
    <property type="match status" value="1"/>
</dbReference>
<dbReference type="Gene3D" id="6.10.250.690">
    <property type="match status" value="1"/>
</dbReference>
<feature type="domain" description="OmpR/PhoB-type" evidence="9">
    <location>
        <begin position="126"/>
        <end position="221"/>
    </location>
</feature>
<dbReference type="InterPro" id="IPR016032">
    <property type="entry name" value="Sig_transdc_resp-reg_C-effctor"/>
</dbReference>
<reference evidence="10" key="1">
    <citation type="submission" date="2022-12" db="EMBL/GenBank/DDBJ databases">
        <title>Reference genome sequencing for broad-spectrum identification of bacterial and archaeal isolates by mass spectrometry.</title>
        <authorList>
            <person name="Sekiguchi Y."/>
            <person name="Tourlousse D.M."/>
        </authorList>
    </citation>
    <scope>NUCLEOTIDE SEQUENCE</scope>
    <source>
        <strain evidence="10">10succ1</strain>
    </source>
</reference>
<dbReference type="PROSITE" id="PS51755">
    <property type="entry name" value="OMPR_PHOB"/>
    <property type="match status" value="1"/>
</dbReference>
<proteinExistence type="predicted"/>
<dbReference type="Gene3D" id="1.10.10.10">
    <property type="entry name" value="Winged helix-like DNA-binding domain superfamily/Winged helix DNA-binding domain"/>
    <property type="match status" value="1"/>
</dbReference>
<keyword evidence="3" id="KW-0805">Transcription regulation</keyword>
<dbReference type="EMBL" id="BSDY01000002">
    <property type="protein sequence ID" value="GLI55110.1"/>
    <property type="molecule type" value="Genomic_DNA"/>
</dbReference>
<dbReference type="PANTHER" id="PTHR48111">
    <property type="entry name" value="REGULATOR OF RPOS"/>
    <property type="match status" value="1"/>
</dbReference>
<feature type="modified residue" description="4-aspartylphosphate" evidence="6">
    <location>
        <position position="51"/>
    </location>
</feature>
<dbReference type="InterPro" id="IPR001867">
    <property type="entry name" value="OmpR/PhoB-type_DNA-bd"/>
</dbReference>
<dbReference type="SMART" id="SM00862">
    <property type="entry name" value="Trans_reg_C"/>
    <property type="match status" value="1"/>
</dbReference>
<dbReference type="GO" id="GO:0005829">
    <property type="term" value="C:cytosol"/>
    <property type="evidence" value="ECO:0007669"/>
    <property type="project" value="TreeGrafter"/>
</dbReference>
<dbReference type="RefSeq" id="WP_281833368.1">
    <property type="nucleotide sequence ID" value="NZ_BSDY01000002.1"/>
</dbReference>
<evidence type="ECO:0000313" key="11">
    <source>
        <dbReference type="Proteomes" id="UP001144471"/>
    </source>
</evidence>
<dbReference type="InterPro" id="IPR011006">
    <property type="entry name" value="CheY-like_superfamily"/>
</dbReference>
<dbReference type="InterPro" id="IPR001789">
    <property type="entry name" value="Sig_transdc_resp-reg_receiver"/>
</dbReference>
<evidence type="ECO:0000256" key="2">
    <source>
        <dbReference type="ARBA" id="ARBA00023012"/>
    </source>
</evidence>
<accession>A0A9W6GJH8</accession>
<evidence type="ECO:0000259" key="8">
    <source>
        <dbReference type="PROSITE" id="PS50110"/>
    </source>
</evidence>
<evidence type="ECO:0000256" key="3">
    <source>
        <dbReference type="ARBA" id="ARBA00023015"/>
    </source>
</evidence>
<keyword evidence="11" id="KW-1185">Reference proteome</keyword>
<protein>
    <submittedName>
        <fullName evidence="10">DNA-binding response regulator</fullName>
    </submittedName>
</protein>
<evidence type="ECO:0000256" key="7">
    <source>
        <dbReference type="PROSITE-ProRule" id="PRU01091"/>
    </source>
</evidence>
<sequence length="221" mass="25149">MNILVVDDSLVVRRLIETTLKQEFGRIHTAVCGESALASVLLHKPAIVILDIMMPNISGIDVCLKIRNNPKVYGDPYIIMLTGKDDDDDVISGFEAGADDYLKKPFNPRELSLRVKASLRKSRTTNSTLYYKNITLFKNSRRVEVDGTEVKLSSRLFNLLSFLIENTGISLSRERIYLQVWEEEFLKGNRTVDVYMRRLKDKVPQLEGEINSQSGFGYRLG</sequence>
<dbReference type="GO" id="GO:0006355">
    <property type="term" value="P:regulation of DNA-templated transcription"/>
    <property type="evidence" value="ECO:0007669"/>
    <property type="project" value="InterPro"/>
</dbReference>